<dbReference type="Proteomes" id="UP000199675">
    <property type="component" value="Unassembled WGS sequence"/>
</dbReference>
<dbReference type="AlphaFoldDB" id="A0A1H2SND7"/>
<dbReference type="InterPro" id="IPR050126">
    <property type="entry name" value="Ap4A_hydrolase"/>
</dbReference>
<keyword evidence="4" id="KW-1185">Reference proteome</keyword>
<dbReference type="InterPro" id="IPR024654">
    <property type="entry name" value="Calcineurin-like_PHP_lpxH"/>
</dbReference>
<evidence type="ECO:0000259" key="2">
    <source>
        <dbReference type="Pfam" id="PF12850"/>
    </source>
</evidence>
<evidence type="ECO:0000313" key="4">
    <source>
        <dbReference type="Proteomes" id="UP000199675"/>
    </source>
</evidence>
<comment type="similarity">
    <text evidence="1">Belongs to the metallophosphoesterase superfamily. YfcE family.</text>
</comment>
<protein>
    <submittedName>
        <fullName evidence="3">Predicted phosphodiesterase</fullName>
    </submittedName>
</protein>
<accession>A0A1H2SND7</accession>
<evidence type="ECO:0000256" key="1">
    <source>
        <dbReference type="ARBA" id="ARBA00008950"/>
    </source>
</evidence>
<dbReference type="GO" id="GO:0005737">
    <property type="term" value="C:cytoplasm"/>
    <property type="evidence" value="ECO:0007669"/>
    <property type="project" value="TreeGrafter"/>
</dbReference>
<dbReference type="EMBL" id="FNNE01000002">
    <property type="protein sequence ID" value="SDW33131.1"/>
    <property type="molecule type" value="Genomic_DNA"/>
</dbReference>
<dbReference type="SUPFAM" id="SSF56300">
    <property type="entry name" value="Metallo-dependent phosphatases"/>
    <property type="match status" value="1"/>
</dbReference>
<dbReference type="Pfam" id="PF12850">
    <property type="entry name" value="Metallophos_2"/>
    <property type="match status" value="1"/>
</dbReference>
<name>A0A1H2SND7_9GAMM</name>
<dbReference type="OrthoDB" id="9813918at2"/>
<dbReference type="InterPro" id="IPR029052">
    <property type="entry name" value="Metallo-depent_PP-like"/>
</dbReference>
<feature type="domain" description="Calcineurin-like phosphoesterase" evidence="2">
    <location>
        <begin position="292"/>
        <end position="498"/>
    </location>
</feature>
<organism evidence="3 4">
    <name type="scientific">Marinobacter mobilis</name>
    <dbReference type="NCBI Taxonomy" id="488533"/>
    <lineage>
        <taxon>Bacteria</taxon>
        <taxon>Pseudomonadati</taxon>
        <taxon>Pseudomonadota</taxon>
        <taxon>Gammaproteobacteria</taxon>
        <taxon>Pseudomonadales</taxon>
        <taxon>Marinobacteraceae</taxon>
        <taxon>Marinobacter</taxon>
    </lineage>
</organism>
<evidence type="ECO:0000313" key="3">
    <source>
        <dbReference type="EMBL" id="SDW33131.1"/>
    </source>
</evidence>
<dbReference type="RefSeq" id="WP_091811546.1">
    <property type="nucleotide sequence ID" value="NZ_FNNE01000002.1"/>
</dbReference>
<reference evidence="3 4" key="1">
    <citation type="submission" date="2016-10" db="EMBL/GenBank/DDBJ databases">
        <authorList>
            <person name="de Groot N.N."/>
        </authorList>
    </citation>
    <scope>NUCLEOTIDE SEQUENCE [LARGE SCALE GENOMIC DNA]</scope>
    <source>
        <strain evidence="3 4">CGMCC 1.7059</strain>
    </source>
</reference>
<sequence>MTTPPLPLEHIAHMLSPDNLQIIGALVPGQAIATDDAFKALTGEKQELVHGESFTGRPGTSIFLSPTLVLKVHSNLHLNQKNSEEWARKALESERNYGVHHPSKTWLLIHYQDQIWIGNATPLLTPLHQYMIHGDHRRLDAVFGDYSTLYLGVAERFEKMLDAGLSNFGLDSDGSLYYLDDDLYNWDDFSALSSALGVWVRQYENLGDELFRALGQAIRAAVVTAFADNHWATVIQEHLHDLYTGNDEQRARMKALSDGLGSTTDATGTGAAKPGALNSLPVEQLFSPGHGKVAILADIHANLPALKAVLEALAHHSVSYGIVLGDIVGYGPHPGECIDLLRRSSLHIIKGNHDHAAATGGAREGFSAMSRWVIDWTIPRLSDLQKAWLRELPLSARGEQWLALHGAPQDKSFFNGYVYRMTFEDNLDNLSSRNIRFCMHGHTHLSGVYYRKGKTDGHSMDATFDLQGISHALVCPGSVGQPRGGKTGAEFALFDPETQIFQFYNIEYDIQATINDLNQHQFPPQLAARLLQGK</sequence>
<dbReference type="Gene3D" id="3.60.21.10">
    <property type="match status" value="1"/>
</dbReference>
<dbReference type="PANTHER" id="PTHR42850">
    <property type="entry name" value="METALLOPHOSPHOESTERASE"/>
    <property type="match status" value="1"/>
</dbReference>
<dbReference type="PANTHER" id="PTHR42850:SF2">
    <property type="entry name" value="BLL5683 PROTEIN"/>
    <property type="match status" value="1"/>
</dbReference>
<dbReference type="GO" id="GO:0016791">
    <property type="term" value="F:phosphatase activity"/>
    <property type="evidence" value="ECO:0007669"/>
    <property type="project" value="TreeGrafter"/>
</dbReference>
<gene>
    <name evidence="3" type="ORF">SAMN04487960_102183</name>
</gene>
<dbReference type="STRING" id="488533.SAMN04487960_102183"/>
<proteinExistence type="inferred from homology"/>